<feature type="transmembrane region" description="Helical" evidence="6">
    <location>
        <begin position="271"/>
        <end position="294"/>
    </location>
</feature>
<evidence type="ECO:0000313" key="7">
    <source>
        <dbReference type="EMBL" id="PYI35491.1"/>
    </source>
</evidence>
<keyword evidence="5 6" id="KW-0472">Membrane</keyword>
<keyword evidence="3 6" id="KW-0812">Transmembrane</keyword>
<feature type="transmembrane region" description="Helical" evidence="6">
    <location>
        <begin position="338"/>
        <end position="361"/>
    </location>
</feature>
<comment type="subcellular location">
    <subcellularLocation>
        <location evidence="1">Membrane</location>
        <topology evidence="1">Multi-pass membrane protein</topology>
    </subcellularLocation>
</comment>
<feature type="transmembrane region" description="Helical" evidence="6">
    <location>
        <begin position="141"/>
        <end position="166"/>
    </location>
</feature>
<keyword evidence="8" id="KW-1185">Reference proteome</keyword>
<sequence>MLGYAVVFGLKEDLHLKGDEYSWLASMFYFGYLASEYLSSLVMQKLSVPKWLAANMIVWGGITMALAACHGFQSFLALRFLLGGLESCSTPAYLLITATWYTVEEQPIRIGWWSTFLGVANSFGGLLAFLIGHIYGSLASWQYQFIILGAVSVGWGAFMMFTLADGPYNASWLAKKKEKLLSDALVLLILGNLSRDQTVSDPGSTHGPQDMALLPLRCIPYGMVILVSNISAMYLQRWLPGQKRCIVACLYVCPAVAGAVGLRTISRTYSMALLVCYWLTSTYTASFAMIMSLITANTAGATKRSTVNAVFFIAYCVGNIVGPFSFKSSEAPTYTSGIVTMLVAYCVEIVLLLVVAVYMAWLNQRRDAVVAAEGVRVGDAAEQVDLTDRENVYFRYSY</sequence>
<proteinExistence type="predicted"/>
<feature type="transmembrane region" description="Helical" evidence="6">
    <location>
        <begin position="21"/>
        <end position="39"/>
    </location>
</feature>
<dbReference type="GO" id="GO:0016020">
    <property type="term" value="C:membrane"/>
    <property type="evidence" value="ECO:0007669"/>
    <property type="project" value="UniProtKB-SubCell"/>
</dbReference>
<dbReference type="AlphaFoldDB" id="A0A2V5IH82"/>
<feature type="transmembrane region" description="Helical" evidence="6">
    <location>
        <begin position="214"/>
        <end position="235"/>
    </location>
</feature>
<feature type="transmembrane region" description="Helical" evidence="6">
    <location>
        <begin position="110"/>
        <end position="135"/>
    </location>
</feature>
<feature type="transmembrane region" description="Helical" evidence="6">
    <location>
        <begin position="247"/>
        <end position="265"/>
    </location>
</feature>
<dbReference type="EMBL" id="KZ825469">
    <property type="protein sequence ID" value="PYI35491.1"/>
    <property type="molecule type" value="Genomic_DNA"/>
</dbReference>
<evidence type="ECO:0000256" key="4">
    <source>
        <dbReference type="ARBA" id="ARBA00022989"/>
    </source>
</evidence>
<dbReference type="Proteomes" id="UP000248817">
    <property type="component" value="Unassembled WGS sequence"/>
</dbReference>
<feature type="transmembrane region" description="Helical" evidence="6">
    <location>
        <begin position="306"/>
        <end position="326"/>
    </location>
</feature>
<dbReference type="PANTHER" id="PTHR43791:SF97">
    <property type="entry name" value="ALLANTOATE TRANSPORTER, PUTATIVE (AFU_ORTHOLOGUE AFUA_1G14700)-RELATED"/>
    <property type="match status" value="1"/>
</dbReference>
<accession>A0A2V5IH82</accession>
<dbReference type="SUPFAM" id="SSF103473">
    <property type="entry name" value="MFS general substrate transporter"/>
    <property type="match status" value="1"/>
</dbReference>
<evidence type="ECO:0000256" key="3">
    <source>
        <dbReference type="ARBA" id="ARBA00022692"/>
    </source>
</evidence>
<dbReference type="PANTHER" id="PTHR43791">
    <property type="entry name" value="PERMEASE-RELATED"/>
    <property type="match status" value="1"/>
</dbReference>
<evidence type="ECO:0000256" key="5">
    <source>
        <dbReference type="ARBA" id="ARBA00023136"/>
    </source>
</evidence>
<dbReference type="GO" id="GO:0022857">
    <property type="term" value="F:transmembrane transporter activity"/>
    <property type="evidence" value="ECO:0007669"/>
    <property type="project" value="InterPro"/>
</dbReference>
<evidence type="ECO:0000256" key="2">
    <source>
        <dbReference type="ARBA" id="ARBA00022448"/>
    </source>
</evidence>
<evidence type="ECO:0000313" key="8">
    <source>
        <dbReference type="Proteomes" id="UP000248817"/>
    </source>
</evidence>
<protein>
    <submittedName>
        <fullName evidence="7">MFS general substrate transporter</fullName>
    </submittedName>
</protein>
<name>A0A2V5IH82_9EURO</name>
<organism evidence="7 8">
    <name type="scientific">Aspergillus indologenus CBS 114.80</name>
    <dbReference type="NCBI Taxonomy" id="1450541"/>
    <lineage>
        <taxon>Eukaryota</taxon>
        <taxon>Fungi</taxon>
        <taxon>Dikarya</taxon>
        <taxon>Ascomycota</taxon>
        <taxon>Pezizomycotina</taxon>
        <taxon>Eurotiomycetes</taxon>
        <taxon>Eurotiomycetidae</taxon>
        <taxon>Eurotiales</taxon>
        <taxon>Aspergillaceae</taxon>
        <taxon>Aspergillus</taxon>
        <taxon>Aspergillus subgen. Circumdati</taxon>
    </lineage>
</organism>
<reference evidence="7 8" key="1">
    <citation type="submission" date="2018-02" db="EMBL/GenBank/DDBJ databases">
        <title>The genomes of Aspergillus section Nigri reveals drivers in fungal speciation.</title>
        <authorList>
            <consortium name="DOE Joint Genome Institute"/>
            <person name="Vesth T.C."/>
            <person name="Nybo J."/>
            <person name="Theobald S."/>
            <person name="Brandl J."/>
            <person name="Frisvad J.C."/>
            <person name="Nielsen K.F."/>
            <person name="Lyhne E.K."/>
            <person name="Kogle M.E."/>
            <person name="Kuo A."/>
            <person name="Riley R."/>
            <person name="Clum A."/>
            <person name="Nolan M."/>
            <person name="Lipzen A."/>
            <person name="Salamov A."/>
            <person name="Henrissat B."/>
            <person name="Wiebenga A."/>
            <person name="De vries R.P."/>
            <person name="Grigoriev I.V."/>
            <person name="Mortensen U.H."/>
            <person name="Andersen M.R."/>
            <person name="Baker S.E."/>
        </authorList>
    </citation>
    <scope>NUCLEOTIDE SEQUENCE [LARGE SCALE GENOMIC DNA]</scope>
    <source>
        <strain evidence="7 8">CBS 114.80</strain>
    </source>
</reference>
<gene>
    <name evidence="7" type="ORF">BP00DRAFT_453879</name>
</gene>
<evidence type="ECO:0000256" key="6">
    <source>
        <dbReference type="SAM" id="Phobius"/>
    </source>
</evidence>
<keyword evidence="4 6" id="KW-1133">Transmembrane helix</keyword>
<dbReference type="Gene3D" id="1.20.1250.20">
    <property type="entry name" value="MFS general substrate transporter like domains"/>
    <property type="match status" value="1"/>
</dbReference>
<keyword evidence="2" id="KW-0813">Transport</keyword>
<dbReference type="InterPro" id="IPR036259">
    <property type="entry name" value="MFS_trans_sf"/>
</dbReference>
<dbReference type="InterPro" id="IPR011701">
    <property type="entry name" value="MFS"/>
</dbReference>
<feature type="transmembrane region" description="Helical" evidence="6">
    <location>
        <begin position="51"/>
        <end position="73"/>
    </location>
</feature>
<evidence type="ECO:0000256" key="1">
    <source>
        <dbReference type="ARBA" id="ARBA00004141"/>
    </source>
</evidence>
<dbReference type="Pfam" id="PF07690">
    <property type="entry name" value="MFS_1"/>
    <property type="match status" value="1"/>
</dbReference>